<dbReference type="Proteomes" id="UP000076715">
    <property type="component" value="Unassembled WGS sequence"/>
</dbReference>
<dbReference type="InterPro" id="IPR026444">
    <property type="entry name" value="Secre_tail"/>
</dbReference>
<dbReference type="PROSITE" id="PS50060">
    <property type="entry name" value="MAM_2"/>
    <property type="match status" value="1"/>
</dbReference>
<dbReference type="OrthoDB" id="8478811at2"/>
<dbReference type="NCBIfam" id="TIGR04183">
    <property type="entry name" value="Por_Secre_tail"/>
    <property type="match status" value="1"/>
</dbReference>
<keyword evidence="5" id="KW-1185">Reference proteome</keyword>
<dbReference type="InterPro" id="IPR038678">
    <property type="entry name" value="Spondin_N_sf"/>
</dbReference>
<dbReference type="PROSITE" id="PS51020">
    <property type="entry name" value="SPONDIN"/>
    <property type="match status" value="1"/>
</dbReference>
<dbReference type="STRING" id="1642818.AWE51_11130"/>
<keyword evidence="1" id="KW-0732">Signal</keyword>
<dbReference type="InterPro" id="IPR051560">
    <property type="entry name" value="MAM_domain-containing"/>
</dbReference>
<dbReference type="SUPFAM" id="SSF49899">
    <property type="entry name" value="Concanavalin A-like lectins/glucanases"/>
    <property type="match status" value="1"/>
</dbReference>
<dbReference type="InterPro" id="IPR013320">
    <property type="entry name" value="ConA-like_dom_sf"/>
</dbReference>
<gene>
    <name evidence="4" type="ORF">AWE51_11130</name>
</gene>
<dbReference type="RefSeq" id="WP_066316842.1">
    <property type="nucleotide sequence ID" value="NZ_LQRT01000035.1"/>
</dbReference>
<sequence>MKKLTFQISLFLIAISTYGQSTAIYDVVFTSNWEAHGPLPGSNAHFTELVGATHNSNITFLRNGGIATLGVERVAETGSNGTFNAEVNTAITAGNADQYIEGPNLFFNGTLRTITIKDLSVNSDYPLVSLLSMIAPSPDWMIAVNSVSLLDSSNEWIQSISLDIFPYDAGTEEGTTYSLNNPATDPKEPISSLRGIAPFNSQKVGTLVFTLTSVNGGGSNECSGNVNTFPYAESFESSIGDWSQATTGDDLDWTVNTNGTPSNGTGPNSAANGTSYIYVEASGNGNGFPNKRAILNSPCLDLSNVSTPTLSFQYHMTGSAIGNLAIEARTNNDGAWTTVFSRTGAQGTDWNIAEVDLSSYAGNSSVQLRLNTVTGNSWQGDVAIDDLSITESTGGGNTCEAINFNNFTVNAFSNQDNAGNSSITDQGASLSLSNNTWKFIAMDYTVTANTMMEFDFSSTSEGEIHGIGFENDNQLTSSRYFKVYGTQNYGITNYDNYTSGTITYKIPVGDFYTGNMDRLVFINDNDAGSGNGSVFTNVKIYEGSCGTTSTKSLATNLHKTSIILGNEDEDTGIEIKITPNPTTDHFTLRIPDVTEEATVSIYSIQGDIKSQINLTSGIHTISTKNLALKPGIYLVKVAHKGKDLVMQKLIVQ</sequence>
<feature type="domain" description="MAM" evidence="2">
    <location>
        <begin position="231"/>
        <end position="401"/>
    </location>
</feature>
<dbReference type="Gene3D" id="2.60.40.2130">
    <property type="entry name" value="F-spondin domain"/>
    <property type="match status" value="1"/>
</dbReference>
<protein>
    <recommendedName>
        <fullName evidence="6">MAM domain-containing protein</fullName>
    </recommendedName>
</protein>
<dbReference type="Pfam" id="PF18962">
    <property type="entry name" value="Por_Secre_tail"/>
    <property type="match status" value="1"/>
</dbReference>
<organism evidence="4 5">
    <name type="scientific">Aquimarina aggregata</name>
    <dbReference type="NCBI Taxonomy" id="1642818"/>
    <lineage>
        <taxon>Bacteria</taxon>
        <taxon>Pseudomonadati</taxon>
        <taxon>Bacteroidota</taxon>
        <taxon>Flavobacteriia</taxon>
        <taxon>Flavobacteriales</taxon>
        <taxon>Flavobacteriaceae</taxon>
        <taxon>Aquimarina</taxon>
    </lineage>
</organism>
<reference evidence="4 5" key="1">
    <citation type="submission" date="2016-01" db="EMBL/GenBank/DDBJ databases">
        <title>The draft genome sequence of Aquimarina sp. RZW4-3-2.</title>
        <authorList>
            <person name="Wang Y."/>
        </authorList>
    </citation>
    <scope>NUCLEOTIDE SEQUENCE [LARGE SCALE GENOMIC DNA]</scope>
    <source>
        <strain evidence="4 5">RZW4-3-2</strain>
    </source>
</reference>
<dbReference type="Pfam" id="PF06468">
    <property type="entry name" value="Spond_N"/>
    <property type="match status" value="1"/>
</dbReference>
<dbReference type="GO" id="GO:0016020">
    <property type="term" value="C:membrane"/>
    <property type="evidence" value="ECO:0007669"/>
    <property type="project" value="InterPro"/>
</dbReference>
<evidence type="ECO:0000259" key="2">
    <source>
        <dbReference type="PROSITE" id="PS50060"/>
    </source>
</evidence>
<evidence type="ECO:0000256" key="1">
    <source>
        <dbReference type="ARBA" id="ARBA00022729"/>
    </source>
</evidence>
<feature type="domain" description="Spondin" evidence="3">
    <location>
        <begin position="13"/>
        <end position="201"/>
    </location>
</feature>
<dbReference type="SMART" id="SM00137">
    <property type="entry name" value="MAM"/>
    <property type="match status" value="1"/>
</dbReference>
<dbReference type="Gene3D" id="2.60.120.200">
    <property type="match status" value="1"/>
</dbReference>
<evidence type="ECO:0000259" key="3">
    <source>
        <dbReference type="PROSITE" id="PS51020"/>
    </source>
</evidence>
<dbReference type="CDD" id="cd06263">
    <property type="entry name" value="MAM"/>
    <property type="match status" value="1"/>
</dbReference>
<dbReference type="Pfam" id="PF00629">
    <property type="entry name" value="MAM"/>
    <property type="match status" value="1"/>
</dbReference>
<dbReference type="EMBL" id="LQRT01000035">
    <property type="protein sequence ID" value="KZS39104.1"/>
    <property type="molecule type" value="Genomic_DNA"/>
</dbReference>
<dbReference type="NCBIfam" id="NF038123">
    <property type="entry name" value="NF038123_dom"/>
    <property type="match status" value="1"/>
</dbReference>
<comment type="caution">
    <text evidence="4">The sequence shown here is derived from an EMBL/GenBank/DDBJ whole genome shotgun (WGS) entry which is preliminary data.</text>
</comment>
<dbReference type="AlphaFoldDB" id="A0A162CLM7"/>
<dbReference type="InterPro" id="IPR009465">
    <property type="entry name" value="Spondin_N"/>
</dbReference>
<dbReference type="InterPro" id="IPR000998">
    <property type="entry name" value="MAM_dom"/>
</dbReference>
<proteinExistence type="predicted"/>
<accession>A0A162CLM7</accession>
<dbReference type="PANTHER" id="PTHR23282:SF101">
    <property type="entry name" value="MAM DOMAIN-CONTAINING PROTEIN"/>
    <property type="match status" value="1"/>
</dbReference>
<dbReference type="GO" id="GO:0005975">
    <property type="term" value="P:carbohydrate metabolic process"/>
    <property type="evidence" value="ECO:0007669"/>
    <property type="project" value="UniProtKB-ARBA"/>
</dbReference>
<evidence type="ECO:0000313" key="4">
    <source>
        <dbReference type="EMBL" id="KZS39104.1"/>
    </source>
</evidence>
<dbReference type="GO" id="GO:0004553">
    <property type="term" value="F:hydrolase activity, hydrolyzing O-glycosyl compounds"/>
    <property type="evidence" value="ECO:0007669"/>
    <property type="project" value="UniProtKB-ARBA"/>
</dbReference>
<evidence type="ECO:0008006" key="6">
    <source>
        <dbReference type="Google" id="ProtNLM"/>
    </source>
</evidence>
<dbReference type="PANTHER" id="PTHR23282">
    <property type="entry name" value="APICAL ENDOSOMAL GLYCOPROTEIN PRECURSOR"/>
    <property type="match status" value="1"/>
</dbReference>
<evidence type="ECO:0000313" key="5">
    <source>
        <dbReference type="Proteomes" id="UP000076715"/>
    </source>
</evidence>
<name>A0A162CLM7_9FLAO</name>